<dbReference type="SMART" id="SM00256">
    <property type="entry name" value="FBOX"/>
    <property type="match status" value="1"/>
</dbReference>
<dbReference type="Pfam" id="PF00646">
    <property type="entry name" value="F-box"/>
    <property type="match status" value="1"/>
</dbReference>
<dbReference type="AlphaFoldDB" id="D8PTV0"/>
<dbReference type="PROSITE" id="PS50181">
    <property type="entry name" value="FBOX"/>
    <property type="match status" value="1"/>
</dbReference>
<dbReference type="VEuPathDB" id="FungiDB:SCHCODRAFT_02523188"/>
<dbReference type="InterPro" id="IPR001810">
    <property type="entry name" value="F-box_dom"/>
</dbReference>
<dbReference type="PROSITE" id="PS00028">
    <property type="entry name" value="ZINC_FINGER_C2H2_1"/>
    <property type="match status" value="1"/>
</dbReference>
<evidence type="ECO:0000259" key="2">
    <source>
        <dbReference type="PROSITE" id="PS50181"/>
    </source>
</evidence>
<dbReference type="EMBL" id="GL377303">
    <property type="protein sequence ID" value="EFJ00648.1"/>
    <property type="molecule type" value="Genomic_DNA"/>
</dbReference>
<gene>
    <name evidence="3" type="ORF">SCHCODRAFT_104797</name>
</gene>
<organism evidence="4">
    <name type="scientific">Schizophyllum commune (strain H4-8 / FGSC 9210)</name>
    <name type="common">Split gill fungus</name>
    <dbReference type="NCBI Taxonomy" id="578458"/>
    <lineage>
        <taxon>Eukaryota</taxon>
        <taxon>Fungi</taxon>
        <taxon>Dikarya</taxon>
        <taxon>Basidiomycota</taxon>
        <taxon>Agaricomycotina</taxon>
        <taxon>Agaricomycetes</taxon>
        <taxon>Agaricomycetidae</taxon>
        <taxon>Agaricales</taxon>
        <taxon>Schizophyllaceae</taxon>
        <taxon>Schizophyllum</taxon>
    </lineage>
</organism>
<dbReference type="eggNOG" id="ENOG502SAM6">
    <property type="taxonomic scope" value="Eukaryota"/>
</dbReference>
<protein>
    <recommendedName>
        <fullName evidence="2">F-box domain-containing protein</fullName>
    </recommendedName>
</protein>
<accession>D8PTV0</accession>
<dbReference type="InParanoid" id="D8PTV0"/>
<reference evidence="3 4" key="1">
    <citation type="journal article" date="2010" name="Nat. Biotechnol.">
        <title>Genome sequence of the model mushroom Schizophyllum commune.</title>
        <authorList>
            <person name="Ohm R.A."/>
            <person name="de Jong J.F."/>
            <person name="Lugones L.G."/>
            <person name="Aerts A."/>
            <person name="Kothe E."/>
            <person name="Stajich J.E."/>
            <person name="de Vries R.P."/>
            <person name="Record E."/>
            <person name="Levasseur A."/>
            <person name="Baker S.E."/>
            <person name="Bartholomew K.A."/>
            <person name="Coutinho P.M."/>
            <person name="Erdmann S."/>
            <person name="Fowler T.J."/>
            <person name="Gathman A.C."/>
            <person name="Lombard V."/>
            <person name="Henrissat B."/>
            <person name="Knabe N."/>
            <person name="Kuees U."/>
            <person name="Lilly W.W."/>
            <person name="Lindquist E."/>
            <person name="Lucas S."/>
            <person name="Magnuson J.K."/>
            <person name="Piumi F."/>
            <person name="Raudaskoski M."/>
            <person name="Salamov A."/>
            <person name="Schmutz J."/>
            <person name="Schwarze F.W.M.R."/>
            <person name="vanKuyk P.A."/>
            <person name="Horton J.S."/>
            <person name="Grigoriev I.V."/>
            <person name="Woesten H.A.B."/>
        </authorList>
    </citation>
    <scope>NUCLEOTIDE SEQUENCE [LARGE SCALE GENOMIC DNA]</scope>
    <source>
        <strain evidence="4">H4-8 / FGSC 9210</strain>
    </source>
</reference>
<dbReference type="CDD" id="cd09917">
    <property type="entry name" value="F-box_SF"/>
    <property type="match status" value="1"/>
</dbReference>
<keyword evidence="4" id="KW-1185">Reference proteome</keyword>
<name>D8PTV0_SCHCM</name>
<dbReference type="HOGENOM" id="CLU_280628_0_0_1"/>
<sequence length="1119" mass="127874">MLNDASVSESEALRLANISPSSRALPCIESAMQSNRTPIHRLPNELLSEVFLWRLRSMEDDDEAKNPMIALDLVIPLVCKLWRAVAHGEPRLWRCIIAPRPALLDAFIQRYLPRSGGLPLDLKSHEFLENTIPFVNAMAPYASRWRFLSLRGTCQSFRDMAPLATPMLQNAHILSQYNREENQNLSLPLLDDAPRMQSLLVVCSSRNVGSPFSFSPPTSASLTKMMVSISNYEMPTIVRCLRQHSATLTDLLLRARDPYSGSTTHDPPVDFPRLTKLDLGAGDCCGLLKLISAPMIHTIMIRELSEEASDALLDFLVRVPAAATSLRRFALFRPGTDRDHYENVLQCLALMPNLEELRFGPLEAPGPLLWGMAIYQLEHQVIAPKLQYVIVDDCVEDVDSLRDFIECRSFTRDVRGTVVEAMYATIPDSVAERLRQLEHCLLIQESEDDTLDVKACDSSRIATRSTRPTPARSKGSALSTRGKGKAPLDQDSERANKPPVRKRQKLKPDATRATKKSAGTGLRSTKRGKLAALQEMPLDILFEIFSQVDVATLFYISRTCKSLRNILMSRSSNWIWKSSYASAPHDLPPLPEDMSIPKWLSLIFDRFCPTSRLGDSSIIWAARARACRKCLLSKCLVKEGLFHKMDAIADLGGEFGERHIDRLFPWVVNDQCARIADNLYPVVVVDRFVEAYQRDGVKDMVKDEKERWLHGQKSGLKKLKKHVELCEQWEQARSMQKARDIQRIRSERHDELNKMGWRKEIEDWRVSYEFSRHELVNKAQPLTEKVWDQIREPLVRFLQGKRGERRQEEAQILEEGKEREKQDRYRRLRQAYADFRLAHPFRSVFPGIGDIVTWQEIVAVMEGTPLTEALSRERLRAVINAIPKARFDKWRADRDAELVKVLNMWRKKGQPRATAADLRLATTLFRSKHCAHGLPYPLVLKWRPSVHAKDGSRDDPHVLVGQRTWSVEQLTPSERQIGSVLVELAGLDPATATPEEMDALDPWYADGTTNSQGEHLAMSWRYVLTSFDCFRENVDLHILTANQAARAREKRSERSVPNIHGQEVKCKYCDKLFEERQKVMDHLTKEHRVKIIESEDIVFGLDFDADHKGFVYLEKEVME</sequence>
<dbReference type="Proteomes" id="UP000007431">
    <property type="component" value="Unassembled WGS sequence"/>
</dbReference>
<proteinExistence type="predicted"/>
<evidence type="ECO:0000256" key="1">
    <source>
        <dbReference type="SAM" id="MobiDB-lite"/>
    </source>
</evidence>
<dbReference type="InterPro" id="IPR036047">
    <property type="entry name" value="F-box-like_dom_sf"/>
</dbReference>
<dbReference type="Gene3D" id="1.20.1280.50">
    <property type="match status" value="1"/>
</dbReference>
<evidence type="ECO:0000313" key="3">
    <source>
        <dbReference type="EMBL" id="EFJ00648.1"/>
    </source>
</evidence>
<feature type="region of interest" description="Disordered" evidence="1">
    <location>
        <begin position="459"/>
        <end position="525"/>
    </location>
</feature>
<feature type="domain" description="F-box" evidence="2">
    <location>
        <begin position="530"/>
        <end position="579"/>
    </location>
</feature>
<evidence type="ECO:0000313" key="4">
    <source>
        <dbReference type="Proteomes" id="UP000007431"/>
    </source>
</evidence>
<dbReference type="InterPro" id="IPR013087">
    <property type="entry name" value="Znf_C2H2_type"/>
</dbReference>
<feature type="compositionally biased region" description="Basic and acidic residues" evidence="1">
    <location>
        <begin position="486"/>
        <end position="496"/>
    </location>
</feature>
<feature type="non-terminal residue" evidence="3">
    <location>
        <position position="1119"/>
    </location>
</feature>
<dbReference type="SUPFAM" id="SSF81383">
    <property type="entry name" value="F-box domain"/>
    <property type="match status" value="1"/>
</dbReference>